<accession>A0A1C7M1N2</accession>
<dbReference type="AlphaFoldDB" id="A0A1C7M1N2"/>
<dbReference type="PROSITE" id="PS50097">
    <property type="entry name" value="BTB"/>
    <property type="match status" value="1"/>
</dbReference>
<protein>
    <recommendedName>
        <fullName evidence="1">BTB domain-containing protein</fullName>
    </recommendedName>
</protein>
<dbReference type="InterPro" id="IPR000210">
    <property type="entry name" value="BTB/POZ_dom"/>
</dbReference>
<organism evidence="2 3">
    <name type="scientific">Grifola frondosa</name>
    <name type="common">Maitake</name>
    <name type="synonym">Polyporus frondosus</name>
    <dbReference type="NCBI Taxonomy" id="5627"/>
    <lineage>
        <taxon>Eukaryota</taxon>
        <taxon>Fungi</taxon>
        <taxon>Dikarya</taxon>
        <taxon>Basidiomycota</taxon>
        <taxon>Agaricomycotina</taxon>
        <taxon>Agaricomycetes</taxon>
        <taxon>Polyporales</taxon>
        <taxon>Grifolaceae</taxon>
        <taxon>Grifola</taxon>
    </lineage>
</organism>
<keyword evidence="3" id="KW-1185">Reference proteome</keyword>
<gene>
    <name evidence="2" type="ORF">A0H81_09201</name>
</gene>
<dbReference type="Gene3D" id="3.30.710.10">
    <property type="entry name" value="Potassium Channel Kv1.1, Chain A"/>
    <property type="match status" value="1"/>
</dbReference>
<dbReference type="SUPFAM" id="SSF54695">
    <property type="entry name" value="POZ domain"/>
    <property type="match status" value="1"/>
</dbReference>
<sequence length="248" mass="27778">MASSAAADPQEPSVTGARAPFDDADADLIIRCPDGAEFWVYKSILARASPVFKEMFAFPPPPFGLQHDPSNKDYRNSVPVVDVSEDTHAMELLLTFCYPMKAPKLKTFEDIQAAAEAGKKYEMTELVQFAREALPVFAQSNAPLAYVLACVFRWSQEARAAAKLTLREPWDAMCRPSPQLNCIDTSDYCKLQDYYSRCRRGVIAISSASLNDYCIPRSCYACSKLRDGTPNWFRTYADAIFPALRERP</sequence>
<evidence type="ECO:0000259" key="1">
    <source>
        <dbReference type="PROSITE" id="PS50097"/>
    </source>
</evidence>
<evidence type="ECO:0000313" key="3">
    <source>
        <dbReference type="Proteomes" id="UP000092993"/>
    </source>
</evidence>
<evidence type="ECO:0000313" key="2">
    <source>
        <dbReference type="EMBL" id="OBZ70883.1"/>
    </source>
</evidence>
<dbReference type="SMART" id="SM00225">
    <property type="entry name" value="BTB"/>
    <property type="match status" value="1"/>
</dbReference>
<proteinExistence type="predicted"/>
<dbReference type="Pfam" id="PF00651">
    <property type="entry name" value="BTB"/>
    <property type="match status" value="1"/>
</dbReference>
<feature type="domain" description="BTB" evidence="1">
    <location>
        <begin position="24"/>
        <end position="98"/>
    </location>
</feature>
<dbReference type="InterPro" id="IPR011333">
    <property type="entry name" value="SKP1/BTB/POZ_sf"/>
</dbReference>
<dbReference type="OMA" id="FKEMFAF"/>
<name>A0A1C7M1N2_GRIFR</name>
<comment type="caution">
    <text evidence="2">The sequence shown here is derived from an EMBL/GenBank/DDBJ whole genome shotgun (WGS) entry which is preliminary data.</text>
</comment>
<reference evidence="2 3" key="1">
    <citation type="submission" date="2016-03" db="EMBL/GenBank/DDBJ databases">
        <title>Whole genome sequencing of Grifola frondosa 9006-11.</title>
        <authorList>
            <person name="Min B."/>
            <person name="Park H."/>
            <person name="Kim J.-G."/>
            <person name="Cho H."/>
            <person name="Oh Y.-L."/>
            <person name="Kong W.-S."/>
            <person name="Choi I.-G."/>
        </authorList>
    </citation>
    <scope>NUCLEOTIDE SEQUENCE [LARGE SCALE GENOMIC DNA]</scope>
    <source>
        <strain evidence="2 3">9006-11</strain>
    </source>
</reference>
<dbReference type="EMBL" id="LUGG01000013">
    <property type="protein sequence ID" value="OBZ70883.1"/>
    <property type="molecule type" value="Genomic_DNA"/>
</dbReference>
<dbReference type="Proteomes" id="UP000092993">
    <property type="component" value="Unassembled WGS sequence"/>
</dbReference>
<dbReference type="OrthoDB" id="6359816at2759"/>